<dbReference type="SFLD" id="SFLDS00003">
    <property type="entry name" value="Haloacid_Dehalogenase"/>
    <property type="match status" value="1"/>
</dbReference>
<dbReference type="InterPro" id="IPR036412">
    <property type="entry name" value="HAD-like_sf"/>
</dbReference>
<proteinExistence type="predicted"/>
<dbReference type="SFLD" id="SFLDG01129">
    <property type="entry name" value="C1.5:_HAD__Beta-PGM__Phosphata"/>
    <property type="match status" value="1"/>
</dbReference>
<evidence type="ECO:0000313" key="1">
    <source>
        <dbReference type="EMBL" id="SFQ10815.1"/>
    </source>
</evidence>
<dbReference type="PRINTS" id="PR00413">
    <property type="entry name" value="HADHALOGNASE"/>
</dbReference>
<protein>
    <submittedName>
        <fullName evidence="1">Haloacid dehalogenase superfamily, subfamily IA, variant 3 with third motif having DD or ED</fullName>
    </submittedName>
</protein>
<dbReference type="RefSeq" id="WP_092479657.1">
    <property type="nucleotide sequence ID" value="NZ_FOXW01000002.1"/>
</dbReference>
<dbReference type="NCBIfam" id="TIGR01509">
    <property type="entry name" value="HAD-SF-IA-v3"/>
    <property type="match status" value="1"/>
</dbReference>
<dbReference type="CDD" id="cd07505">
    <property type="entry name" value="HAD_BPGM-like"/>
    <property type="match status" value="1"/>
</dbReference>
<dbReference type="InterPro" id="IPR023198">
    <property type="entry name" value="PGP-like_dom2"/>
</dbReference>
<dbReference type="InterPro" id="IPR041492">
    <property type="entry name" value="HAD_2"/>
</dbReference>
<keyword evidence="2" id="KW-1185">Reference proteome</keyword>
<sequence>MKELKTVIFDMDGLMFDTEMMYYTANQKAADEIGLSFTYDYYERYIGASDEEFFANMYKDFKDDEKVDAFIEKSRVYLLDHIESAGILVKPGLKELLAFLEEKGIRKGIASSSRRNMIDLCVNSAGIAHYFDEIVSRDQVEFAKPSPEIFEKAWNLFDGEKDETVILEDSMNGIRAAFDAGIPVIMVPDLFQPTKEAEEKSLVIRKDLFEVKHFLQENWIFSN</sequence>
<dbReference type="Pfam" id="PF13419">
    <property type="entry name" value="HAD_2"/>
    <property type="match status" value="1"/>
</dbReference>
<evidence type="ECO:0000313" key="2">
    <source>
        <dbReference type="Proteomes" id="UP000199136"/>
    </source>
</evidence>
<reference evidence="1 2" key="1">
    <citation type="submission" date="2016-10" db="EMBL/GenBank/DDBJ databases">
        <authorList>
            <person name="de Groot N.N."/>
        </authorList>
    </citation>
    <scope>NUCLEOTIDE SEQUENCE [LARGE SCALE GENOMIC DNA]</scope>
    <source>
        <strain evidence="1 2">DSM 20581</strain>
    </source>
</reference>
<name>A0A1I5VTM3_9LACT</name>
<dbReference type="STRING" id="82801.SAMN04488506_0582"/>
<organism evidence="1 2">
    <name type="scientific">Desemzia incerta</name>
    <dbReference type="NCBI Taxonomy" id="82801"/>
    <lineage>
        <taxon>Bacteria</taxon>
        <taxon>Bacillati</taxon>
        <taxon>Bacillota</taxon>
        <taxon>Bacilli</taxon>
        <taxon>Lactobacillales</taxon>
        <taxon>Carnobacteriaceae</taxon>
        <taxon>Desemzia</taxon>
    </lineage>
</organism>
<accession>A0A1I5VTM3</accession>
<dbReference type="AlphaFoldDB" id="A0A1I5VTM3"/>
<dbReference type="OrthoDB" id="9797743at2"/>
<dbReference type="PANTHER" id="PTHR18901">
    <property type="entry name" value="2-DEOXYGLUCOSE-6-PHOSPHATE PHOSPHATASE 2"/>
    <property type="match status" value="1"/>
</dbReference>
<dbReference type="SUPFAM" id="SSF56784">
    <property type="entry name" value="HAD-like"/>
    <property type="match status" value="1"/>
</dbReference>
<dbReference type="Proteomes" id="UP000199136">
    <property type="component" value="Unassembled WGS sequence"/>
</dbReference>
<gene>
    <name evidence="1" type="ORF">SAMN04488506_0582</name>
</gene>
<dbReference type="InterPro" id="IPR023214">
    <property type="entry name" value="HAD_sf"/>
</dbReference>
<dbReference type="EMBL" id="FOXW01000002">
    <property type="protein sequence ID" value="SFQ10815.1"/>
    <property type="molecule type" value="Genomic_DNA"/>
</dbReference>
<dbReference type="Gene3D" id="3.40.50.1000">
    <property type="entry name" value="HAD superfamily/HAD-like"/>
    <property type="match status" value="1"/>
</dbReference>
<dbReference type="SFLD" id="SFLDG01135">
    <property type="entry name" value="C1.5.6:_HAD__Beta-PGM__Phospha"/>
    <property type="match status" value="1"/>
</dbReference>
<dbReference type="Gene3D" id="1.10.150.240">
    <property type="entry name" value="Putative phosphatase, domain 2"/>
    <property type="match status" value="1"/>
</dbReference>
<dbReference type="InterPro" id="IPR006439">
    <property type="entry name" value="HAD-SF_hydro_IA"/>
</dbReference>
<dbReference type="PANTHER" id="PTHR18901:SF38">
    <property type="entry name" value="PSEUDOURIDINE-5'-PHOSPHATASE"/>
    <property type="match status" value="1"/>
</dbReference>